<evidence type="ECO:0000313" key="2">
    <source>
        <dbReference type="Proteomes" id="UP001201812"/>
    </source>
</evidence>
<protein>
    <submittedName>
        <fullName evidence="1">Uncharacterized protein</fullName>
    </submittedName>
</protein>
<dbReference type="AlphaFoldDB" id="A0AAD4MGF8"/>
<comment type="caution">
    <text evidence="1">The sequence shown here is derived from an EMBL/GenBank/DDBJ whole genome shotgun (WGS) entry which is preliminary data.</text>
</comment>
<keyword evidence="2" id="KW-1185">Reference proteome</keyword>
<evidence type="ECO:0000313" key="1">
    <source>
        <dbReference type="EMBL" id="KAI1693039.1"/>
    </source>
</evidence>
<reference evidence="1" key="1">
    <citation type="submission" date="2022-01" db="EMBL/GenBank/DDBJ databases">
        <title>Genome Sequence Resource for Two Populations of Ditylenchus destructor, the Migratory Endoparasitic Phytonematode.</title>
        <authorList>
            <person name="Zhang H."/>
            <person name="Lin R."/>
            <person name="Xie B."/>
        </authorList>
    </citation>
    <scope>NUCLEOTIDE SEQUENCE</scope>
    <source>
        <strain evidence="1">BazhouSP</strain>
    </source>
</reference>
<gene>
    <name evidence="1" type="ORF">DdX_20876</name>
</gene>
<accession>A0AAD4MGF8</accession>
<sequence>MDPSVKFLVDLHLGNERKITLRESTTVGQLKIDYSATHIPSNIDNSVLVLEGKDGKRKYEYKLGDKEKVIVTSMADGDVLKFVTQKDSHSKAKLQQIKDKVVGVIKEVVKKMAKTVEKFFQLPPFRAKKSTNSQDTHLNP</sequence>
<proteinExistence type="predicted"/>
<organism evidence="1 2">
    <name type="scientific">Ditylenchus destructor</name>
    <dbReference type="NCBI Taxonomy" id="166010"/>
    <lineage>
        <taxon>Eukaryota</taxon>
        <taxon>Metazoa</taxon>
        <taxon>Ecdysozoa</taxon>
        <taxon>Nematoda</taxon>
        <taxon>Chromadorea</taxon>
        <taxon>Rhabditida</taxon>
        <taxon>Tylenchina</taxon>
        <taxon>Tylenchomorpha</taxon>
        <taxon>Sphaerularioidea</taxon>
        <taxon>Anguinidae</taxon>
        <taxon>Anguininae</taxon>
        <taxon>Ditylenchus</taxon>
    </lineage>
</organism>
<name>A0AAD4MGF8_9BILA</name>
<dbReference type="Proteomes" id="UP001201812">
    <property type="component" value="Unassembled WGS sequence"/>
</dbReference>
<dbReference type="EMBL" id="JAKKPZ010000685">
    <property type="protein sequence ID" value="KAI1693039.1"/>
    <property type="molecule type" value="Genomic_DNA"/>
</dbReference>